<keyword evidence="1" id="KW-1133">Transmembrane helix</keyword>
<proteinExistence type="predicted"/>
<gene>
    <name evidence="2" type="ORF">Bpfe_030466</name>
</gene>
<evidence type="ECO:0000313" key="2">
    <source>
        <dbReference type="EMBL" id="KAK0040103.1"/>
    </source>
</evidence>
<organism evidence="2 3">
    <name type="scientific">Biomphalaria pfeifferi</name>
    <name type="common">Bloodfluke planorb</name>
    <name type="synonym">Freshwater snail</name>
    <dbReference type="NCBI Taxonomy" id="112525"/>
    <lineage>
        <taxon>Eukaryota</taxon>
        <taxon>Metazoa</taxon>
        <taxon>Spiralia</taxon>
        <taxon>Lophotrochozoa</taxon>
        <taxon>Mollusca</taxon>
        <taxon>Gastropoda</taxon>
        <taxon>Heterobranchia</taxon>
        <taxon>Euthyneura</taxon>
        <taxon>Panpulmonata</taxon>
        <taxon>Hygrophila</taxon>
        <taxon>Lymnaeoidea</taxon>
        <taxon>Planorbidae</taxon>
        <taxon>Biomphalaria</taxon>
    </lineage>
</organism>
<dbReference type="Proteomes" id="UP001233172">
    <property type="component" value="Unassembled WGS sequence"/>
</dbReference>
<feature type="transmembrane region" description="Helical" evidence="1">
    <location>
        <begin position="17"/>
        <end position="34"/>
    </location>
</feature>
<keyword evidence="1" id="KW-0812">Transmembrane</keyword>
<comment type="caution">
    <text evidence="2">The sequence shown here is derived from an EMBL/GenBank/DDBJ whole genome shotgun (WGS) entry which is preliminary data.</text>
</comment>
<reference evidence="2" key="2">
    <citation type="submission" date="2023-04" db="EMBL/GenBank/DDBJ databases">
        <authorList>
            <person name="Bu L."/>
            <person name="Lu L."/>
            <person name="Laidemitt M.R."/>
            <person name="Zhang S.M."/>
            <person name="Mutuku M."/>
            <person name="Mkoji G."/>
            <person name="Steinauer M."/>
            <person name="Loker E.S."/>
        </authorList>
    </citation>
    <scope>NUCLEOTIDE SEQUENCE</scope>
    <source>
        <strain evidence="2">KasaAsao</strain>
        <tissue evidence="2">Whole Snail</tissue>
    </source>
</reference>
<evidence type="ECO:0000313" key="3">
    <source>
        <dbReference type="Proteomes" id="UP001233172"/>
    </source>
</evidence>
<name>A0AAD8AQR7_BIOPF</name>
<dbReference type="EMBL" id="JASAOG010000352">
    <property type="protein sequence ID" value="KAK0040103.1"/>
    <property type="molecule type" value="Genomic_DNA"/>
</dbReference>
<evidence type="ECO:0000256" key="1">
    <source>
        <dbReference type="SAM" id="Phobius"/>
    </source>
</evidence>
<keyword evidence="3" id="KW-1185">Reference proteome</keyword>
<sequence length="51" mass="5695">MDIALDINLQRFTTRKLFAGLLVVCLFGIVYVNINYVKPNDPEPSTSPPTV</sequence>
<keyword evidence="1" id="KW-0472">Membrane</keyword>
<protein>
    <submittedName>
        <fullName evidence="2">Uncharacterized protein</fullName>
    </submittedName>
</protein>
<reference evidence="2" key="1">
    <citation type="journal article" date="2023" name="PLoS Negl. Trop. Dis.">
        <title>A genome sequence for Biomphalaria pfeifferi, the major vector snail for the human-infecting parasite Schistosoma mansoni.</title>
        <authorList>
            <person name="Bu L."/>
            <person name="Lu L."/>
            <person name="Laidemitt M.R."/>
            <person name="Zhang S.M."/>
            <person name="Mutuku M."/>
            <person name="Mkoji G."/>
            <person name="Steinauer M."/>
            <person name="Loker E.S."/>
        </authorList>
    </citation>
    <scope>NUCLEOTIDE SEQUENCE</scope>
    <source>
        <strain evidence="2">KasaAsao</strain>
    </source>
</reference>
<accession>A0AAD8AQR7</accession>
<dbReference type="AlphaFoldDB" id="A0AAD8AQR7"/>
<feature type="non-terminal residue" evidence="2">
    <location>
        <position position="51"/>
    </location>
</feature>